<comment type="caution">
    <text evidence="3">The sequence shown here is derived from an EMBL/GenBank/DDBJ whole genome shotgun (WGS) entry which is preliminary data.</text>
</comment>
<dbReference type="InterPro" id="IPR052913">
    <property type="entry name" value="Glycopeptide_resist_protein"/>
</dbReference>
<feature type="region of interest" description="Disordered" evidence="1">
    <location>
        <begin position="1"/>
        <end position="406"/>
    </location>
</feature>
<feature type="region of interest" description="Disordered" evidence="1">
    <location>
        <begin position="457"/>
        <end position="498"/>
    </location>
</feature>
<keyword evidence="2" id="KW-1133">Transmembrane helix</keyword>
<organism evidence="3">
    <name type="scientific">Streptomyces sp. SID12501</name>
    <dbReference type="NCBI Taxonomy" id="2706042"/>
    <lineage>
        <taxon>Bacteria</taxon>
        <taxon>Bacillati</taxon>
        <taxon>Actinomycetota</taxon>
        <taxon>Actinomycetes</taxon>
        <taxon>Kitasatosporales</taxon>
        <taxon>Streptomycetaceae</taxon>
        <taxon>Streptomyces</taxon>
    </lineage>
</organism>
<dbReference type="RefSeq" id="WP_164315639.1">
    <property type="nucleotide sequence ID" value="NZ_JAAGLU010000013.1"/>
</dbReference>
<dbReference type="PANTHER" id="PTHR35788:SF1">
    <property type="entry name" value="EXPORTED PROTEIN"/>
    <property type="match status" value="1"/>
</dbReference>
<feature type="compositionally biased region" description="Low complexity" evidence="1">
    <location>
        <begin position="244"/>
        <end position="279"/>
    </location>
</feature>
<dbReference type="PANTHER" id="PTHR35788">
    <property type="entry name" value="EXPORTED PROTEIN-RELATED"/>
    <property type="match status" value="1"/>
</dbReference>
<keyword evidence="2" id="KW-0472">Membrane</keyword>
<proteinExistence type="predicted"/>
<sequence length="814" mass="79765">MSRETDSPSSGPNGRGGAAYPSGTPPYGTPMASDGGPDAGRSAAEPDGPKTETTLTTRIRINIPGSRPIPPVVLRTPVADTESAETTGTHARPGTGGDGRTPGAPMSNGAAEPSAESPGQPGEKTSDWFAPRKSGAPNGGPGGGASNGAGLPGVSGPAPAGARPGGPNGTGPAGASPPRVPGGVGSSGSRPGLGVMGAAGNAGGPRAAGGGSGGGTKGAGLGGATGAGPVAPGHGGGTGSFDVSALAAGAAPSSPGTSAYPSPGSSRSQGGPGAAAGAPDGRGEPRRDDLPYFSDNGQGGQNGLNGQIGQGGPNGQGGQSNGFSPQNDFTAPNDFGDFADFGGPNGQNGQNSQNGQNGQNGFGGPGGPGGRRPAGPTGGPVTGDGPVVPPFVGDGTMAPGVSGTGGFAAGLSDDTAILTPQKHVPDPGADGYGGYGGSVDNVSSSTLTSGMPVVPTDRNSPFAPGTHSVGPLPHTPPKLPEPVSPSTPAAAAPKGKKAKKKGRSKLTLLFVAVFLVAGGAYGAGLLMNHSDVPKGTTVFGVDIGGGTRDDAVKKLDDAFDARMTQSLKLSVDGKTVELKPDQAGLQFDTQATVRAAAGSDYNPVSVIGSLFGQQRVVEPVMPVDEEKLAAALQRVAGGASSASDGTIKFVSGKAVAVYGKAGKGIDAAAAAESVENAYRSQVESGTSTPVQVPTKTQEPTISNAEVDRMMKKFAIPAMSANVTVRADTATAGLELSPKNSLWKFLQVKAVNGTLVEAYDKEALKELYGGFFSQVLIPRGNGNKTPVTVEDVIGALRPALVSTTDRVGVIDTNPS</sequence>
<keyword evidence="2" id="KW-0812">Transmembrane</keyword>
<protein>
    <recommendedName>
        <fullName evidence="4">Peptidoglycan binding domain-containing protein</fullName>
    </recommendedName>
</protein>
<gene>
    <name evidence="3" type="ORF">G3I71_17105</name>
</gene>
<feature type="compositionally biased region" description="Low complexity" evidence="1">
    <location>
        <begin position="383"/>
        <end position="395"/>
    </location>
</feature>
<feature type="compositionally biased region" description="Gly residues" evidence="1">
    <location>
        <begin position="194"/>
        <end position="226"/>
    </location>
</feature>
<accession>A0A6B3BT40</accession>
<feature type="compositionally biased region" description="Gly residues" evidence="1">
    <location>
        <begin position="297"/>
        <end position="320"/>
    </location>
</feature>
<evidence type="ECO:0008006" key="4">
    <source>
        <dbReference type="Google" id="ProtNLM"/>
    </source>
</evidence>
<evidence type="ECO:0000256" key="2">
    <source>
        <dbReference type="SAM" id="Phobius"/>
    </source>
</evidence>
<reference evidence="3" key="1">
    <citation type="submission" date="2020-01" db="EMBL/GenBank/DDBJ databases">
        <title>Insect and environment-associated Actinomycetes.</title>
        <authorList>
            <person name="Currrie C."/>
            <person name="Chevrette M."/>
            <person name="Carlson C."/>
            <person name="Stubbendieck R."/>
            <person name="Wendt-Pienkowski E."/>
        </authorList>
    </citation>
    <scope>NUCLEOTIDE SEQUENCE</scope>
    <source>
        <strain evidence="3">SID12501</strain>
    </source>
</reference>
<feature type="compositionally biased region" description="Gly residues" evidence="1">
    <location>
        <begin position="163"/>
        <end position="172"/>
    </location>
</feature>
<evidence type="ECO:0000256" key="1">
    <source>
        <dbReference type="SAM" id="MobiDB-lite"/>
    </source>
</evidence>
<feature type="compositionally biased region" description="Basic and acidic residues" evidence="1">
    <location>
        <begin position="281"/>
        <end position="290"/>
    </location>
</feature>
<dbReference type="EMBL" id="JAAGLU010000013">
    <property type="protein sequence ID" value="NEC87506.1"/>
    <property type="molecule type" value="Genomic_DNA"/>
</dbReference>
<feature type="compositionally biased region" description="Pro residues" evidence="1">
    <location>
        <begin position="473"/>
        <end position="485"/>
    </location>
</feature>
<dbReference type="AlphaFoldDB" id="A0A6B3BT40"/>
<evidence type="ECO:0000313" key="3">
    <source>
        <dbReference type="EMBL" id="NEC87506.1"/>
    </source>
</evidence>
<feature type="compositionally biased region" description="Gly residues" evidence="1">
    <location>
        <begin position="358"/>
        <end position="382"/>
    </location>
</feature>
<feature type="compositionally biased region" description="Low complexity" evidence="1">
    <location>
        <begin position="347"/>
        <end position="357"/>
    </location>
</feature>
<feature type="transmembrane region" description="Helical" evidence="2">
    <location>
        <begin position="506"/>
        <end position="527"/>
    </location>
</feature>
<feature type="compositionally biased region" description="Gly residues" evidence="1">
    <location>
        <begin position="137"/>
        <end position="153"/>
    </location>
</feature>
<name>A0A6B3BT40_9ACTN</name>